<dbReference type="Proteomes" id="UP000002059">
    <property type="component" value="Partially assembled WGS sequence"/>
</dbReference>
<organism evidence="1 2">
    <name type="scientific">Paracoccidioides lutzii (strain ATCC MYA-826 / Pb01)</name>
    <name type="common">Paracoccidioides brasiliensis</name>
    <dbReference type="NCBI Taxonomy" id="502779"/>
    <lineage>
        <taxon>Eukaryota</taxon>
        <taxon>Fungi</taxon>
        <taxon>Dikarya</taxon>
        <taxon>Ascomycota</taxon>
        <taxon>Pezizomycotina</taxon>
        <taxon>Eurotiomycetes</taxon>
        <taxon>Eurotiomycetidae</taxon>
        <taxon>Onygenales</taxon>
        <taxon>Ajellomycetaceae</taxon>
        <taxon>Paracoccidioides</taxon>
    </lineage>
</organism>
<evidence type="ECO:0000313" key="2">
    <source>
        <dbReference type="Proteomes" id="UP000002059"/>
    </source>
</evidence>
<dbReference type="GeneID" id="26971236"/>
<gene>
    <name evidence="1" type="ORF">PAAG_12650</name>
</gene>
<sequence>MSTSGIGWVFWIRRYLDNLVGKIWIKRVPREIPESEDTKVSTTCPINHHGLSRVPYIGQAENVPTDFLTIAAM</sequence>
<reference evidence="1 2" key="1">
    <citation type="journal article" date="2011" name="PLoS Genet.">
        <title>Comparative genomic analysis of human fungal pathogens causing paracoccidioidomycosis.</title>
        <authorList>
            <person name="Desjardins C.A."/>
            <person name="Champion M.D."/>
            <person name="Holder J.W."/>
            <person name="Muszewska A."/>
            <person name="Goldberg J."/>
            <person name="Bailao A.M."/>
            <person name="Brigido M.M."/>
            <person name="Ferreira M.E."/>
            <person name="Garcia A.M."/>
            <person name="Grynberg M."/>
            <person name="Gujja S."/>
            <person name="Heiman D.I."/>
            <person name="Henn M.R."/>
            <person name="Kodira C.D."/>
            <person name="Leon-Narvaez H."/>
            <person name="Longo L.V."/>
            <person name="Ma L.J."/>
            <person name="Malavazi I."/>
            <person name="Matsuo A.L."/>
            <person name="Morais F.V."/>
            <person name="Pereira M."/>
            <person name="Rodriguez-Brito S."/>
            <person name="Sakthikumar S."/>
            <person name="Salem-Izacc S.M."/>
            <person name="Sykes S.M."/>
            <person name="Teixeira M.M."/>
            <person name="Vallejo M.C."/>
            <person name="Walter M.E."/>
            <person name="Yandava C."/>
            <person name="Young S."/>
            <person name="Zeng Q."/>
            <person name="Zucker J."/>
            <person name="Felipe M.S."/>
            <person name="Goldman G.H."/>
            <person name="Haas B.J."/>
            <person name="McEwen J.G."/>
            <person name="Nino-Vega G."/>
            <person name="Puccia R."/>
            <person name="San-Blas G."/>
            <person name="Soares C.M."/>
            <person name="Birren B.W."/>
            <person name="Cuomo C.A."/>
        </authorList>
    </citation>
    <scope>NUCLEOTIDE SEQUENCE [LARGE SCALE GENOMIC DNA]</scope>
    <source>
        <strain evidence="2">ATCC MYA-826 / Pb01</strain>
    </source>
</reference>
<dbReference type="AlphaFoldDB" id="A0A0A2V2W9"/>
<dbReference type="KEGG" id="pbl:PAAG_12650"/>
<protein>
    <submittedName>
        <fullName evidence="1">Uncharacterized protein</fullName>
    </submittedName>
</protein>
<accession>A0A0A2V2W9</accession>
<proteinExistence type="predicted"/>
<dbReference type="HOGENOM" id="CLU_2705506_0_0_1"/>
<dbReference type="RefSeq" id="XP_015702271.1">
    <property type="nucleotide sequence ID" value="XM_015848116.1"/>
</dbReference>
<dbReference type="OrthoDB" id="10549298at2759"/>
<evidence type="ECO:0000313" key="1">
    <source>
        <dbReference type="EMBL" id="KGQ00687.1"/>
    </source>
</evidence>
<dbReference type="EMBL" id="KN294040">
    <property type="protein sequence ID" value="KGQ00687.1"/>
    <property type="molecule type" value="Genomic_DNA"/>
</dbReference>
<keyword evidence="2" id="KW-1185">Reference proteome</keyword>
<name>A0A0A2V2W9_PARBA</name>
<dbReference type="VEuPathDB" id="FungiDB:PAAG_12650"/>